<protein>
    <recommendedName>
        <fullName evidence="3">ribonucleoside-diphosphate reductase</fullName>
        <ecNumber evidence="3">1.17.4.1</ecNumber>
    </recommendedName>
</protein>
<dbReference type="InterPro" id="IPR000358">
    <property type="entry name" value="RNR_small_fam"/>
</dbReference>
<dbReference type="Proteomes" id="UP000181981">
    <property type="component" value="Unassembled WGS sequence"/>
</dbReference>
<dbReference type="UniPathway" id="UPA00326"/>
<dbReference type="GO" id="GO:0009263">
    <property type="term" value="P:deoxyribonucleotide biosynthetic process"/>
    <property type="evidence" value="ECO:0007669"/>
    <property type="project" value="InterPro"/>
</dbReference>
<dbReference type="HOGENOM" id="CLU_062403_0_0_10"/>
<dbReference type="CDD" id="cd01049">
    <property type="entry name" value="RNRR2"/>
    <property type="match status" value="1"/>
</dbReference>
<dbReference type="Pfam" id="PF00268">
    <property type="entry name" value="Ribonuc_red_sm"/>
    <property type="match status" value="1"/>
</dbReference>
<evidence type="ECO:0000313" key="7">
    <source>
        <dbReference type="Proteomes" id="UP000181981"/>
    </source>
</evidence>
<dbReference type="EMBL" id="FOHT01000003">
    <property type="protein sequence ID" value="SES90089.1"/>
    <property type="molecule type" value="Genomic_DNA"/>
</dbReference>
<keyword evidence="6" id="KW-1185">Reference proteome</keyword>
<dbReference type="KEGG" id="dori:FH5T_07665"/>
<dbReference type="AlphaFoldDB" id="X5DEP2"/>
<dbReference type="InterPro" id="IPR012348">
    <property type="entry name" value="RNR-like"/>
</dbReference>
<dbReference type="NCBIfam" id="NF006576">
    <property type="entry name" value="PRK09101.1"/>
    <property type="match status" value="1"/>
</dbReference>
<dbReference type="OrthoDB" id="9766544at2"/>
<accession>X5DEP2</accession>
<name>X5DEP2_9BACT</name>
<dbReference type="EC" id="1.17.4.1" evidence="3"/>
<dbReference type="Proteomes" id="UP000023772">
    <property type="component" value="Chromosome"/>
</dbReference>
<dbReference type="InterPro" id="IPR009078">
    <property type="entry name" value="Ferritin-like_SF"/>
</dbReference>
<evidence type="ECO:0000313" key="4">
    <source>
        <dbReference type="EMBL" id="AHW59509.1"/>
    </source>
</evidence>
<gene>
    <name evidence="4" type="ORF">FH5T_07665</name>
    <name evidence="5" type="ORF">SAMN05444285_10380</name>
</gene>
<organism evidence="5 7">
    <name type="scientific">Draconibacterium orientale</name>
    <dbReference type="NCBI Taxonomy" id="1168034"/>
    <lineage>
        <taxon>Bacteria</taxon>
        <taxon>Pseudomonadati</taxon>
        <taxon>Bacteroidota</taxon>
        <taxon>Bacteroidia</taxon>
        <taxon>Marinilabiliales</taxon>
        <taxon>Prolixibacteraceae</taxon>
        <taxon>Draconibacterium</taxon>
    </lineage>
</organism>
<dbReference type="STRING" id="1168034.FH5T_07665"/>
<dbReference type="InterPro" id="IPR033909">
    <property type="entry name" value="RNR_small"/>
</dbReference>
<sequence length="371" mass="43717">MSTHKPSIYNGNKIDFLNEKMFLGEGKNVQRYDIQKYPFYEKLSQRMLSFFWRPEEISLTKDINDFNTLSDQEKFIFTENLKYQVLLDSVQGRSPFITFGQMVTLPEVEEAIIIWDFFETIHSMSYSYIIKNVYAEPNKIFDDIMSNEMIMERAGSVTDQYNDFYHYLIQYQAQQLGTTLKNEIDEDTLKKKLYMALVSVNILEGVRFYVSFACSFAFAENKKMEGNAKIIKFIARDENEHLAITQRMIHDLRHNKNEGFSEIIESLDDEVYALYKDAAEQEMRWAEYLFENGSMIGLNAKLLIKYMKYMTDKRLKGIGLKPIYNEKNNPLSWMDHWLRNDSVEVLPQETEITSYVVGGIDMNAKDEDFDF</sequence>
<evidence type="ECO:0000256" key="2">
    <source>
        <dbReference type="ARBA" id="ARBA00009303"/>
    </source>
</evidence>
<dbReference type="RefSeq" id="WP_038557234.1">
    <property type="nucleotide sequence ID" value="NZ_FOHT01000003.1"/>
</dbReference>
<evidence type="ECO:0000313" key="5">
    <source>
        <dbReference type="EMBL" id="SES90089.1"/>
    </source>
</evidence>
<evidence type="ECO:0000313" key="6">
    <source>
        <dbReference type="Proteomes" id="UP000023772"/>
    </source>
</evidence>
<dbReference type="EMBL" id="CP007451">
    <property type="protein sequence ID" value="AHW59509.1"/>
    <property type="molecule type" value="Genomic_DNA"/>
</dbReference>
<dbReference type="GO" id="GO:0004748">
    <property type="term" value="F:ribonucleoside-diphosphate reductase activity, thioredoxin disulfide as acceptor"/>
    <property type="evidence" value="ECO:0007669"/>
    <property type="project" value="UniProtKB-EC"/>
</dbReference>
<evidence type="ECO:0000256" key="3">
    <source>
        <dbReference type="ARBA" id="ARBA00012274"/>
    </source>
</evidence>
<dbReference type="PANTHER" id="PTHR23409:SF18">
    <property type="entry name" value="RIBONUCLEOSIDE-DIPHOSPHATE REDUCTASE SUBUNIT M2"/>
    <property type="match status" value="1"/>
</dbReference>
<comment type="cofactor">
    <cofactor evidence="1">
        <name>Fe cation</name>
        <dbReference type="ChEBI" id="CHEBI:24875"/>
    </cofactor>
</comment>
<comment type="similarity">
    <text evidence="2">Belongs to the ribonucleoside diphosphate reductase small chain family.</text>
</comment>
<reference evidence="5 7" key="2">
    <citation type="submission" date="2016-10" db="EMBL/GenBank/DDBJ databases">
        <authorList>
            <person name="de Groot N.N."/>
        </authorList>
    </citation>
    <scope>NUCLEOTIDE SEQUENCE [LARGE SCALE GENOMIC DNA]</scope>
    <source>
        <strain evidence="5 7">DSM 25947</strain>
    </source>
</reference>
<dbReference type="SUPFAM" id="SSF47240">
    <property type="entry name" value="Ferritin-like"/>
    <property type="match status" value="1"/>
</dbReference>
<reference evidence="4 6" key="1">
    <citation type="submission" date="2014-03" db="EMBL/GenBank/DDBJ databases">
        <title>Complete genome sequence of a deeply braunched marine Bacteroidia bacterium Draconibacterium orientale type strain FH5T.</title>
        <authorList>
            <person name="Li X."/>
            <person name="Wang X."/>
            <person name="Xie Z."/>
            <person name="Du Z."/>
            <person name="Chen G."/>
        </authorList>
    </citation>
    <scope>NUCLEOTIDE SEQUENCE [LARGE SCALE GENOMIC DNA]</scope>
    <source>
        <strain evidence="4 6">FH5</strain>
    </source>
</reference>
<dbReference type="PANTHER" id="PTHR23409">
    <property type="entry name" value="RIBONUCLEOSIDE-DIPHOSPHATE REDUCTASE SMALL CHAIN"/>
    <property type="match status" value="1"/>
</dbReference>
<dbReference type="eggNOG" id="COG0208">
    <property type="taxonomic scope" value="Bacteria"/>
</dbReference>
<dbReference type="Gene3D" id="1.10.620.20">
    <property type="entry name" value="Ribonucleotide Reductase, subunit A"/>
    <property type="match status" value="1"/>
</dbReference>
<evidence type="ECO:0000256" key="1">
    <source>
        <dbReference type="ARBA" id="ARBA00001962"/>
    </source>
</evidence>
<proteinExistence type="inferred from homology"/>